<gene>
    <name evidence="1" type="ORF">A2442_02105</name>
</gene>
<sequence length="191" mass="21766">MQVAQAQNFVPQVKTVQLFDTKQQPTLGREIIPAVHGEYYGYSSVFTRERPLYALMKCKSNKDRPVSEIVDLGLEANAFFRFNETDQKIISIKTANNLGLLQRGKTKIDFDDIWFAPTNLTAKQFMKLQANKNEKELVNLCQKILINGRDAVELRKGLVVTMMTSSEKYGMFLVSKITPFSIQIEACHILL</sequence>
<name>A0A1F5EIY0_9BACT</name>
<accession>A0A1F5EIY0</accession>
<proteinExistence type="predicted"/>
<reference evidence="1 2" key="1">
    <citation type="journal article" date="2016" name="Nat. Commun.">
        <title>Thousands of microbial genomes shed light on interconnected biogeochemical processes in an aquifer system.</title>
        <authorList>
            <person name="Anantharaman K."/>
            <person name="Brown C.T."/>
            <person name="Hug L.A."/>
            <person name="Sharon I."/>
            <person name="Castelle C.J."/>
            <person name="Probst A.J."/>
            <person name="Thomas B.C."/>
            <person name="Singh A."/>
            <person name="Wilkins M.J."/>
            <person name="Karaoz U."/>
            <person name="Brodie E.L."/>
            <person name="Williams K.H."/>
            <person name="Hubbard S.S."/>
            <person name="Banfield J.F."/>
        </authorList>
    </citation>
    <scope>NUCLEOTIDE SEQUENCE [LARGE SCALE GENOMIC DNA]</scope>
</reference>
<organism evidence="1 2">
    <name type="scientific">Candidatus Campbellbacteria bacterium RIFOXYC2_FULL_35_25</name>
    <dbReference type="NCBI Taxonomy" id="1797582"/>
    <lineage>
        <taxon>Bacteria</taxon>
        <taxon>Candidatus Campbelliibacteriota</taxon>
    </lineage>
</organism>
<comment type="caution">
    <text evidence="1">The sequence shown here is derived from an EMBL/GenBank/DDBJ whole genome shotgun (WGS) entry which is preliminary data.</text>
</comment>
<dbReference type="AlphaFoldDB" id="A0A1F5EIY0"/>
<dbReference type="EMBL" id="MFAE01000008">
    <property type="protein sequence ID" value="OGD67166.1"/>
    <property type="molecule type" value="Genomic_DNA"/>
</dbReference>
<evidence type="ECO:0000313" key="2">
    <source>
        <dbReference type="Proteomes" id="UP000179003"/>
    </source>
</evidence>
<protein>
    <submittedName>
        <fullName evidence="1">Uncharacterized protein</fullName>
    </submittedName>
</protein>
<evidence type="ECO:0000313" key="1">
    <source>
        <dbReference type="EMBL" id="OGD67166.1"/>
    </source>
</evidence>
<dbReference type="Proteomes" id="UP000179003">
    <property type="component" value="Unassembled WGS sequence"/>
</dbReference>